<proteinExistence type="predicted"/>
<dbReference type="AlphaFoldDB" id="A0A6C0K3Z4"/>
<protein>
    <submittedName>
        <fullName evidence="1">Uncharacterized protein</fullName>
    </submittedName>
</protein>
<sequence>MLHTYNDGSKLLKMSAKELISIPIWKGNRILDTAHAEHIKAAVGSDVKKLDSNYCIIQYTEPNTDGVPIVQRYLIDGQHRASVVRDFFRDTLCEPDFFVTVREKGVESESDAVDYFNAINNTKRQHWKTDPALIVNRYIQEIERRFNTNKKTPLVRCNGKRPYLSSDRLREGLLKVADRLKMTTEDITKFVDAAVAANGAMLKSLEVESLSGGKNQAMLERALALKFALAYYPDLPWIRRALLG</sequence>
<accession>A0A6C0K3Z4</accession>
<name>A0A6C0K3Z4_9ZZZZ</name>
<reference evidence="1" key="1">
    <citation type="journal article" date="2020" name="Nature">
        <title>Giant virus diversity and host interactions through global metagenomics.</title>
        <authorList>
            <person name="Schulz F."/>
            <person name="Roux S."/>
            <person name="Paez-Espino D."/>
            <person name="Jungbluth S."/>
            <person name="Walsh D.A."/>
            <person name="Denef V.J."/>
            <person name="McMahon K.D."/>
            <person name="Konstantinidis K.T."/>
            <person name="Eloe-Fadrosh E.A."/>
            <person name="Kyrpides N.C."/>
            <person name="Woyke T."/>
        </authorList>
    </citation>
    <scope>NUCLEOTIDE SEQUENCE</scope>
    <source>
        <strain evidence="1">GVMAG-S-1101172-89</strain>
    </source>
</reference>
<organism evidence="1">
    <name type="scientific">viral metagenome</name>
    <dbReference type="NCBI Taxonomy" id="1070528"/>
    <lineage>
        <taxon>unclassified sequences</taxon>
        <taxon>metagenomes</taxon>
        <taxon>organismal metagenomes</taxon>
    </lineage>
</organism>
<evidence type="ECO:0000313" key="1">
    <source>
        <dbReference type="EMBL" id="QHU12785.1"/>
    </source>
</evidence>
<dbReference type="EMBL" id="MN740809">
    <property type="protein sequence ID" value="QHU12785.1"/>
    <property type="molecule type" value="Genomic_DNA"/>
</dbReference>